<sequence>MTNRGNLNGGVNDNEVYKFVRNGLGIFTFNSTITLGVSFVKTRNAAIKHGFLYTHCELYLNKYNLTTGALTSSVYFPAIGQLMQLNGEVYFNSGYIAKRFDL</sequence>
<reference evidence="1" key="1">
    <citation type="journal article" date="2011" name="Appl. Environ. Microbiol.">
        <title>Phage Specificity of the Freshwater Fish Pathogen Flavobacterium columnare.</title>
        <authorList>
            <person name="Laanto E."/>
            <person name="Sundberg L.R."/>
            <person name="Bamford J.K."/>
        </authorList>
    </citation>
    <scope>NUCLEOTIDE SEQUENCE</scope>
</reference>
<proteinExistence type="predicted"/>
<dbReference type="EMBL" id="FR714876">
    <property type="protein sequence ID" value="CBX33319.1"/>
    <property type="molecule type" value="Genomic_DNA"/>
</dbReference>
<evidence type="ECO:0000313" key="1">
    <source>
        <dbReference type="EMBL" id="CBX33319.1"/>
    </source>
</evidence>
<protein>
    <submittedName>
        <fullName evidence="1">Uncharacterized protein</fullName>
    </submittedName>
</protein>
<organism evidence="1">
    <name type="scientific">Flavobacterium phage FCL-2</name>
    <dbReference type="NCBI Taxonomy" id="908819"/>
    <lineage>
        <taxon>Viruses</taxon>
        <taxon>Duplodnaviria</taxon>
        <taxon>Heunggongvirae</taxon>
        <taxon>Uroviricota</taxon>
        <taxon>Caudoviricetes</taxon>
        <taxon>Ficleduovirus</taxon>
        <taxon>Ficleduovirus FCL2</taxon>
    </lineage>
</organism>
<accession>E3Q0T5</accession>
<name>E3Q0T5_9CAUD</name>